<feature type="transmembrane region" description="Helical" evidence="1">
    <location>
        <begin position="66"/>
        <end position="84"/>
    </location>
</feature>
<keyword evidence="3" id="KW-1185">Reference proteome</keyword>
<keyword evidence="1" id="KW-0812">Transmembrane</keyword>
<comment type="caution">
    <text evidence="2">The sequence shown here is derived from an EMBL/GenBank/DDBJ whole genome shotgun (WGS) entry which is preliminary data.</text>
</comment>
<organism evidence="2 3">
    <name type="scientific">Alkalibacillus salilacus</name>
    <dbReference type="NCBI Taxonomy" id="284582"/>
    <lineage>
        <taxon>Bacteria</taxon>
        <taxon>Bacillati</taxon>
        <taxon>Bacillota</taxon>
        <taxon>Bacilli</taxon>
        <taxon>Bacillales</taxon>
        <taxon>Bacillaceae</taxon>
        <taxon>Alkalibacillus</taxon>
    </lineage>
</organism>
<sequence>MSEDHISPNPTIKTFYLIIGFGLIGATIYFLFLEEAYKLGYTFLFMSILVTTLFESYRAKLNGRGAIFWVNIVLSLLIVVILGINSQLDFGVIVYGL</sequence>
<evidence type="ECO:0000256" key="1">
    <source>
        <dbReference type="SAM" id="Phobius"/>
    </source>
</evidence>
<evidence type="ECO:0000313" key="3">
    <source>
        <dbReference type="Proteomes" id="UP001224359"/>
    </source>
</evidence>
<accession>A0ABT9VH03</accession>
<name>A0ABT9VH03_9BACI</name>
<dbReference type="EMBL" id="JAUSTQ010000010">
    <property type="protein sequence ID" value="MDQ0160236.1"/>
    <property type="molecule type" value="Genomic_DNA"/>
</dbReference>
<dbReference type="RefSeq" id="WP_306977340.1">
    <property type="nucleotide sequence ID" value="NZ_JAUSTQ010000010.1"/>
</dbReference>
<proteinExistence type="predicted"/>
<feature type="transmembrane region" description="Helical" evidence="1">
    <location>
        <begin position="12"/>
        <end position="32"/>
    </location>
</feature>
<evidence type="ECO:0000313" key="2">
    <source>
        <dbReference type="EMBL" id="MDQ0160236.1"/>
    </source>
</evidence>
<dbReference type="Proteomes" id="UP001224359">
    <property type="component" value="Unassembled WGS sequence"/>
</dbReference>
<protein>
    <submittedName>
        <fullName evidence="2">Uncharacterized protein</fullName>
    </submittedName>
</protein>
<feature type="transmembrane region" description="Helical" evidence="1">
    <location>
        <begin position="38"/>
        <end position="54"/>
    </location>
</feature>
<keyword evidence="1" id="KW-0472">Membrane</keyword>
<reference evidence="2 3" key="1">
    <citation type="submission" date="2023-07" db="EMBL/GenBank/DDBJ databases">
        <title>Genomic Encyclopedia of Type Strains, Phase IV (KMG-IV): sequencing the most valuable type-strain genomes for metagenomic binning, comparative biology and taxonomic classification.</title>
        <authorList>
            <person name="Goeker M."/>
        </authorList>
    </citation>
    <scope>NUCLEOTIDE SEQUENCE [LARGE SCALE GENOMIC DNA]</scope>
    <source>
        <strain evidence="2 3">DSM 16460</strain>
    </source>
</reference>
<gene>
    <name evidence="2" type="ORF">J2S77_002239</name>
</gene>
<keyword evidence="1" id="KW-1133">Transmembrane helix</keyword>